<feature type="transmembrane region" description="Helical" evidence="1">
    <location>
        <begin position="30"/>
        <end position="52"/>
    </location>
</feature>
<keyword evidence="1" id="KW-0472">Membrane</keyword>
<dbReference type="Proteomes" id="UP001597506">
    <property type="component" value="Unassembled WGS sequence"/>
</dbReference>
<evidence type="ECO:0000313" key="3">
    <source>
        <dbReference type="Proteomes" id="UP001597506"/>
    </source>
</evidence>
<gene>
    <name evidence="2" type="ORF">ACFSUL_12125</name>
</gene>
<reference evidence="3" key="1">
    <citation type="journal article" date="2019" name="Int. J. Syst. Evol. Microbiol.">
        <title>The Global Catalogue of Microorganisms (GCM) 10K type strain sequencing project: providing services to taxonomists for standard genome sequencing and annotation.</title>
        <authorList>
            <consortium name="The Broad Institute Genomics Platform"/>
            <consortium name="The Broad Institute Genome Sequencing Center for Infectious Disease"/>
            <person name="Wu L."/>
            <person name="Ma J."/>
        </authorList>
    </citation>
    <scope>NUCLEOTIDE SEQUENCE [LARGE SCALE GENOMIC DNA]</scope>
    <source>
        <strain evidence="3">KCTC 3913</strain>
    </source>
</reference>
<organism evidence="2 3">
    <name type="scientific">Bacillus seohaeanensis</name>
    <dbReference type="NCBI Taxonomy" id="284580"/>
    <lineage>
        <taxon>Bacteria</taxon>
        <taxon>Bacillati</taxon>
        <taxon>Bacillota</taxon>
        <taxon>Bacilli</taxon>
        <taxon>Bacillales</taxon>
        <taxon>Bacillaceae</taxon>
        <taxon>Bacillus</taxon>
    </lineage>
</organism>
<dbReference type="EMBL" id="JBHUMF010000030">
    <property type="protein sequence ID" value="MFD2681493.1"/>
    <property type="molecule type" value="Genomic_DNA"/>
</dbReference>
<dbReference type="RefSeq" id="WP_377935757.1">
    <property type="nucleotide sequence ID" value="NZ_JBHUMF010000030.1"/>
</dbReference>
<protein>
    <submittedName>
        <fullName evidence="2">Uncharacterized protein</fullName>
    </submittedName>
</protein>
<evidence type="ECO:0000313" key="2">
    <source>
        <dbReference type="EMBL" id="MFD2681493.1"/>
    </source>
</evidence>
<evidence type="ECO:0000256" key="1">
    <source>
        <dbReference type="SAM" id="Phobius"/>
    </source>
</evidence>
<keyword evidence="1" id="KW-0812">Transmembrane</keyword>
<sequence length="62" mass="6631">MLFEPMFFIAGGTVLAAALLDKTLEGYGFHALGTVVKIVLPIAAFAAGVYFIETNAILGWLR</sequence>
<keyword evidence="3" id="KW-1185">Reference proteome</keyword>
<accession>A0ABW5RS31</accession>
<proteinExistence type="predicted"/>
<name>A0ABW5RS31_9BACI</name>
<keyword evidence="1" id="KW-1133">Transmembrane helix</keyword>
<comment type="caution">
    <text evidence="2">The sequence shown here is derived from an EMBL/GenBank/DDBJ whole genome shotgun (WGS) entry which is preliminary data.</text>
</comment>